<name>A0ABR2W300_9FUNG</name>
<evidence type="ECO:0000256" key="1">
    <source>
        <dbReference type="ARBA" id="ARBA00007659"/>
    </source>
</evidence>
<accession>A0ABR2W300</accession>
<dbReference type="Pfam" id="PF21938">
    <property type="entry name" value="CAP_N"/>
    <property type="match status" value="1"/>
</dbReference>
<dbReference type="InterPro" id="IPR036222">
    <property type="entry name" value="CAP_N_sf"/>
</dbReference>
<dbReference type="PROSITE" id="PS01089">
    <property type="entry name" value="CAP_2"/>
    <property type="match status" value="1"/>
</dbReference>
<proteinExistence type="inferred from homology"/>
<dbReference type="InterPro" id="IPR006599">
    <property type="entry name" value="CARP_motif"/>
</dbReference>
<gene>
    <name evidence="5" type="primary">SRV2_3</name>
    <name evidence="5" type="ORF">K7432_005708</name>
</gene>
<reference evidence="5 6" key="1">
    <citation type="submission" date="2023-04" db="EMBL/GenBank/DDBJ databases">
        <title>Genome of Basidiobolus ranarum AG-B5.</title>
        <authorList>
            <person name="Stajich J.E."/>
            <person name="Carter-House D."/>
            <person name="Gryganskyi A."/>
        </authorList>
    </citation>
    <scope>NUCLEOTIDE SEQUENCE [LARGE SCALE GENOMIC DNA]</scope>
    <source>
        <strain evidence="5 6">AG-B5</strain>
    </source>
</reference>
<keyword evidence="6" id="KW-1185">Reference proteome</keyword>
<dbReference type="InterPro" id="IPR036223">
    <property type="entry name" value="CAP_C_sf"/>
</dbReference>
<dbReference type="Pfam" id="PF01213">
    <property type="entry name" value="CAP_N-CM"/>
    <property type="match status" value="1"/>
</dbReference>
<comment type="similarity">
    <text evidence="1 2">Belongs to the CAP family.</text>
</comment>
<feature type="domain" description="C-CAP/cofactor C-like" evidence="4">
    <location>
        <begin position="320"/>
        <end position="459"/>
    </location>
</feature>
<dbReference type="InterPro" id="IPR016098">
    <property type="entry name" value="CAP/MinC_C"/>
</dbReference>
<comment type="caution">
    <text evidence="5">The sequence shown here is derived from an EMBL/GenBank/DDBJ whole genome shotgun (WGS) entry which is preliminary data.</text>
</comment>
<dbReference type="PROSITE" id="PS51329">
    <property type="entry name" value="C_CAP_COFACTOR_C"/>
    <property type="match status" value="1"/>
</dbReference>
<organism evidence="5 6">
    <name type="scientific">Basidiobolus ranarum</name>
    <dbReference type="NCBI Taxonomy" id="34480"/>
    <lineage>
        <taxon>Eukaryota</taxon>
        <taxon>Fungi</taxon>
        <taxon>Fungi incertae sedis</taxon>
        <taxon>Zoopagomycota</taxon>
        <taxon>Entomophthoromycotina</taxon>
        <taxon>Basidiobolomycetes</taxon>
        <taxon>Basidiobolales</taxon>
        <taxon>Basidiobolaceae</taxon>
        <taxon>Basidiobolus</taxon>
    </lineage>
</organism>
<dbReference type="EMBL" id="JASJQH010007107">
    <property type="protein sequence ID" value="KAK9718165.1"/>
    <property type="molecule type" value="Genomic_DNA"/>
</dbReference>
<feature type="compositionally biased region" description="Pro residues" evidence="3">
    <location>
        <begin position="234"/>
        <end position="251"/>
    </location>
</feature>
<dbReference type="InterPro" id="IPR028417">
    <property type="entry name" value="CAP_CS_C"/>
</dbReference>
<dbReference type="InterPro" id="IPR053950">
    <property type="entry name" value="CAP_N"/>
</dbReference>
<dbReference type="Proteomes" id="UP001479436">
    <property type="component" value="Unassembled WGS sequence"/>
</dbReference>
<dbReference type="SUPFAM" id="SSF101278">
    <property type="entry name" value="N-terminal domain of adenylylcyclase associated protein, CAP"/>
    <property type="match status" value="1"/>
</dbReference>
<dbReference type="SMART" id="SM00673">
    <property type="entry name" value="CARP"/>
    <property type="match status" value="2"/>
</dbReference>
<feature type="region of interest" description="Disordered" evidence="3">
    <location>
        <begin position="288"/>
        <end position="318"/>
    </location>
</feature>
<evidence type="ECO:0000256" key="3">
    <source>
        <dbReference type="SAM" id="MobiDB-lite"/>
    </source>
</evidence>
<dbReference type="Pfam" id="PF08603">
    <property type="entry name" value="CAP_C"/>
    <property type="match status" value="1"/>
</dbReference>
<evidence type="ECO:0000259" key="4">
    <source>
        <dbReference type="PROSITE" id="PS51329"/>
    </source>
</evidence>
<protein>
    <recommendedName>
        <fullName evidence="2">Adenylyl cyclase-associated protein</fullName>
    </recommendedName>
</protein>
<dbReference type="Gene3D" id="1.25.40.330">
    <property type="entry name" value="Adenylate cyclase-associated CAP, N-terminal domain"/>
    <property type="match status" value="1"/>
</dbReference>
<dbReference type="InterPro" id="IPR013912">
    <property type="entry name" value="Adenylate_cyclase-assoc_CAP_C"/>
</dbReference>
<evidence type="ECO:0000313" key="5">
    <source>
        <dbReference type="EMBL" id="KAK9718165.1"/>
    </source>
</evidence>
<dbReference type="PANTHER" id="PTHR10652:SF0">
    <property type="entry name" value="ADENYLYL CYCLASE-ASSOCIATED PROTEIN"/>
    <property type="match status" value="1"/>
</dbReference>
<evidence type="ECO:0000313" key="6">
    <source>
        <dbReference type="Proteomes" id="UP001479436"/>
    </source>
</evidence>
<dbReference type="Gene3D" id="2.160.20.70">
    <property type="match status" value="1"/>
</dbReference>
<dbReference type="PANTHER" id="PTHR10652">
    <property type="entry name" value="ADENYLYL CYCLASE-ASSOCIATED PROTEIN"/>
    <property type="match status" value="1"/>
</dbReference>
<evidence type="ECO:0000256" key="2">
    <source>
        <dbReference type="RuleBase" id="RU000647"/>
    </source>
</evidence>
<dbReference type="InterPro" id="IPR001837">
    <property type="entry name" value="Adenylate_cyclase-assoc_CAP"/>
</dbReference>
<dbReference type="InterPro" id="IPR017901">
    <property type="entry name" value="C-CAP_CF_C-like"/>
</dbReference>
<dbReference type="SUPFAM" id="SSF69340">
    <property type="entry name" value="C-terminal domain of adenylylcyclase associated protein"/>
    <property type="match status" value="1"/>
</dbReference>
<dbReference type="InterPro" id="IPR013992">
    <property type="entry name" value="Adenylate_cyclase-assoc_CAP_N"/>
</dbReference>
<feature type="region of interest" description="Disordered" evidence="3">
    <location>
        <begin position="230"/>
        <end position="264"/>
    </location>
</feature>
<sequence length="480" mass="51641">MADQSLLSNLIKRLEAATSKLEDIALGKNNSGASAPVVAQEGASEADSNSPALRAFDDIIFSSLKTFVDNSKNIDGLVKEQSDAVEQIFQAQRKLISIATQAQKPDVTSSVYAELLKPTQQALEKITEIREKNRASPFFNHLSTVGEGIPALGWVAVEPAPAPYVGEMKDSAVFYANRVMKEFKDKDRKHIVWANSFISLLGDLQVYVKEHHTTGLVWNPKGQDAKVFLNDNAPPAPAGGAIPPPPPPPPADFQAPPKQSAPDMTNLFNDLNKGEGITSGLKKVSKDQMTHKNPELRSGGVVAPSAPKPSAAPTPVTKAPKKVAKFELEGNKWVVENQINNQELIIEHTETRQSVYIYGCEGSTIQVKGKVNAIILDTCKKTGVVFDSTVSTIDIVNSKSVQVQVLGVTPTIVIDKTDGAQLFLSKECLGVDVFTAKSSEVNISIPSADGDFVEKPVPEQFKSKIVDGLVVTEAVEHASA</sequence>